<keyword evidence="1" id="KW-0812">Transmembrane</keyword>
<organism evidence="3 4">
    <name type="scientific">Porphyridium purpureum</name>
    <name type="common">Red alga</name>
    <name type="synonym">Porphyridium cruentum</name>
    <dbReference type="NCBI Taxonomy" id="35688"/>
    <lineage>
        <taxon>Eukaryota</taxon>
        <taxon>Rhodophyta</taxon>
        <taxon>Bangiophyceae</taxon>
        <taxon>Porphyridiales</taxon>
        <taxon>Porphyridiaceae</taxon>
        <taxon>Porphyridium</taxon>
    </lineage>
</organism>
<evidence type="ECO:0000313" key="4">
    <source>
        <dbReference type="Proteomes" id="UP000324585"/>
    </source>
</evidence>
<gene>
    <name evidence="3" type="ORF">FVE85_8153</name>
</gene>
<keyword evidence="1" id="KW-1133">Transmembrane helix</keyword>
<feature type="signal peptide" evidence="2">
    <location>
        <begin position="1"/>
        <end position="25"/>
    </location>
</feature>
<dbReference type="Proteomes" id="UP000324585">
    <property type="component" value="Unassembled WGS sequence"/>
</dbReference>
<evidence type="ECO:0000313" key="3">
    <source>
        <dbReference type="EMBL" id="KAA8492646.1"/>
    </source>
</evidence>
<keyword evidence="4" id="KW-1185">Reference proteome</keyword>
<comment type="caution">
    <text evidence="3">The sequence shown here is derived from an EMBL/GenBank/DDBJ whole genome shotgun (WGS) entry which is preliminary data.</text>
</comment>
<feature type="transmembrane region" description="Helical" evidence="1">
    <location>
        <begin position="187"/>
        <end position="207"/>
    </location>
</feature>
<dbReference type="EMBL" id="VRMN01000009">
    <property type="protein sequence ID" value="KAA8492646.1"/>
    <property type="molecule type" value="Genomic_DNA"/>
</dbReference>
<evidence type="ECO:0000256" key="2">
    <source>
        <dbReference type="SAM" id="SignalP"/>
    </source>
</evidence>
<keyword evidence="1" id="KW-0472">Membrane</keyword>
<evidence type="ECO:0000256" key="1">
    <source>
        <dbReference type="SAM" id="Phobius"/>
    </source>
</evidence>
<accession>A0A5J4YMN6</accession>
<name>A0A5J4YMN6_PORPP</name>
<protein>
    <submittedName>
        <fullName evidence="3">Uncharacterized protein</fullName>
    </submittedName>
</protein>
<keyword evidence="2" id="KW-0732">Signal</keyword>
<reference evidence="4" key="1">
    <citation type="journal article" date="2019" name="Nat. Commun.">
        <title>Expansion of phycobilisome linker gene families in mesophilic red algae.</title>
        <authorList>
            <person name="Lee J."/>
            <person name="Kim D."/>
            <person name="Bhattacharya D."/>
            <person name="Yoon H.S."/>
        </authorList>
    </citation>
    <scope>NUCLEOTIDE SEQUENCE [LARGE SCALE GENOMIC DNA]</scope>
    <source>
        <strain evidence="4">CCMP 1328</strain>
    </source>
</reference>
<feature type="chain" id="PRO_5023829309" evidence="2">
    <location>
        <begin position="26"/>
        <end position="233"/>
    </location>
</feature>
<sequence length="233" mass="25706">MRSDAAICCFVLVVWATWSIAVAAAEQEPARGNASTPIPAPASSGFRFKHAEQVDASVQFSVAGQVTPIIHLTHTQMPRFGVDSIEVLAMPELPRKSKSRARMQPMTLKLRLAHNTVEANAVSVVSEQGLLLERIQLFIKHHDGYIMDTQAFATYSALGTPWETDVPQYVQLDIRWRAAIQLDAGRAALIAFVIGLVSTFALGAEMVRRDRSLLKGRSARRSNNESRKARRAL</sequence>
<dbReference type="AlphaFoldDB" id="A0A5J4YMN6"/>
<proteinExistence type="predicted"/>